<dbReference type="EMBL" id="JAAALK010000081">
    <property type="protein sequence ID" value="KAG8090360.1"/>
    <property type="molecule type" value="Genomic_DNA"/>
</dbReference>
<keyword evidence="3" id="KW-1185">Reference proteome</keyword>
<organism evidence="2 3">
    <name type="scientific">Zizania palustris</name>
    <name type="common">Northern wild rice</name>
    <dbReference type="NCBI Taxonomy" id="103762"/>
    <lineage>
        <taxon>Eukaryota</taxon>
        <taxon>Viridiplantae</taxon>
        <taxon>Streptophyta</taxon>
        <taxon>Embryophyta</taxon>
        <taxon>Tracheophyta</taxon>
        <taxon>Spermatophyta</taxon>
        <taxon>Magnoliopsida</taxon>
        <taxon>Liliopsida</taxon>
        <taxon>Poales</taxon>
        <taxon>Poaceae</taxon>
        <taxon>BOP clade</taxon>
        <taxon>Oryzoideae</taxon>
        <taxon>Oryzeae</taxon>
        <taxon>Zizaniinae</taxon>
        <taxon>Zizania</taxon>
    </lineage>
</organism>
<name>A0A8J5WFX6_ZIZPA</name>
<reference evidence="2" key="1">
    <citation type="journal article" date="2021" name="bioRxiv">
        <title>Whole Genome Assembly and Annotation of Northern Wild Rice, Zizania palustris L., Supports a Whole Genome Duplication in the Zizania Genus.</title>
        <authorList>
            <person name="Haas M."/>
            <person name="Kono T."/>
            <person name="Macchietto M."/>
            <person name="Millas R."/>
            <person name="McGilp L."/>
            <person name="Shao M."/>
            <person name="Duquette J."/>
            <person name="Hirsch C.N."/>
            <person name="Kimball J."/>
        </authorList>
    </citation>
    <scope>NUCLEOTIDE SEQUENCE</scope>
    <source>
        <tissue evidence="2">Fresh leaf tissue</tissue>
    </source>
</reference>
<protein>
    <submittedName>
        <fullName evidence="2">Uncharacterized protein</fullName>
    </submittedName>
</protein>
<dbReference type="AlphaFoldDB" id="A0A8J5WFX6"/>
<accession>A0A8J5WFX6</accession>
<feature type="region of interest" description="Disordered" evidence="1">
    <location>
        <begin position="51"/>
        <end position="117"/>
    </location>
</feature>
<comment type="caution">
    <text evidence="2">The sequence shown here is derived from an EMBL/GenBank/DDBJ whole genome shotgun (WGS) entry which is preliminary data.</text>
</comment>
<dbReference type="Proteomes" id="UP000729402">
    <property type="component" value="Unassembled WGS sequence"/>
</dbReference>
<evidence type="ECO:0000313" key="3">
    <source>
        <dbReference type="Proteomes" id="UP000729402"/>
    </source>
</evidence>
<feature type="compositionally biased region" description="Gly residues" evidence="1">
    <location>
        <begin position="68"/>
        <end position="78"/>
    </location>
</feature>
<evidence type="ECO:0000313" key="2">
    <source>
        <dbReference type="EMBL" id="KAG8090360.1"/>
    </source>
</evidence>
<gene>
    <name evidence="2" type="ORF">GUJ93_ZPchr0011g27597</name>
</gene>
<proteinExistence type="predicted"/>
<feature type="compositionally biased region" description="Gly residues" evidence="1">
    <location>
        <begin position="97"/>
        <end position="111"/>
    </location>
</feature>
<sequence>MVQFEYSHVYSMQSKYANCYGRQSSDRWGSKRREGLRAEVWLRGGEGFGRKIGDGAPEVGGPEVWRRGSGGRGFGRPGGLRADGASGGSFAAEGSGQQFGGGAPSSSGGEGLRATGL</sequence>
<reference evidence="2" key="2">
    <citation type="submission" date="2021-02" db="EMBL/GenBank/DDBJ databases">
        <authorList>
            <person name="Kimball J.A."/>
            <person name="Haas M.W."/>
            <person name="Macchietto M."/>
            <person name="Kono T."/>
            <person name="Duquette J."/>
            <person name="Shao M."/>
        </authorList>
    </citation>
    <scope>NUCLEOTIDE SEQUENCE</scope>
    <source>
        <tissue evidence="2">Fresh leaf tissue</tissue>
    </source>
</reference>
<evidence type="ECO:0000256" key="1">
    <source>
        <dbReference type="SAM" id="MobiDB-lite"/>
    </source>
</evidence>